<comment type="caution">
    <text evidence="11">The sequence shown here is derived from an EMBL/GenBank/DDBJ whole genome shotgun (WGS) entry which is preliminary data.</text>
</comment>
<evidence type="ECO:0000256" key="6">
    <source>
        <dbReference type="ARBA" id="ARBA00023170"/>
    </source>
</evidence>
<dbReference type="GO" id="GO:0005886">
    <property type="term" value="C:plasma membrane"/>
    <property type="evidence" value="ECO:0007669"/>
    <property type="project" value="TreeGrafter"/>
</dbReference>
<dbReference type="PANTHER" id="PTHR45695">
    <property type="entry name" value="LEUCOKININ RECEPTOR-RELATED"/>
    <property type="match status" value="1"/>
</dbReference>
<dbReference type="PROSITE" id="PS00237">
    <property type="entry name" value="G_PROTEIN_RECEP_F1_1"/>
    <property type="match status" value="1"/>
</dbReference>
<evidence type="ECO:0000256" key="7">
    <source>
        <dbReference type="ARBA" id="ARBA00023224"/>
    </source>
</evidence>
<feature type="transmembrane region" description="Helical" evidence="9">
    <location>
        <begin position="113"/>
        <end position="132"/>
    </location>
</feature>
<dbReference type="PROSITE" id="PS50262">
    <property type="entry name" value="G_PROTEIN_RECEP_F1_2"/>
    <property type="match status" value="1"/>
</dbReference>
<dbReference type="Gene3D" id="1.20.1070.10">
    <property type="entry name" value="Rhodopsin 7-helix transmembrane proteins"/>
    <property type="match status" value="1"/>
</dbReference>
<reference evidence="11" key="1">
    <citation type="submission" date="2021-02" db="EMBL/GenBank/DDBJ databases">
        <authorList>
            <person name="Nowell W R."/>
        </authorList>
    </citation>
    <scope>NUCLEOTIDE SEQUENCE</scope>
</reference>
<dbReference type="Pfam" id="PF00001">
    <property type="entry name" value="7tm_1"/>
    <property type="match status" value="1"/>
</dbReference>
<dbReference type="GO" id="GO:0004930">
    <property type="term" value="F:G protein-coupled receptor activity"/>
    <property type="evidence" value="ECO:0007669"/>
    <property type="project" value="UniProtKB-KW"/>
</dbReference>
<keyword evidence="2 8" id="KW-0812">Transmembrane</keyword>
<gene>
    <name evidence="11" type="ORF">SMN809_LOCUS18651</name>
</gene>
<sequence length="503" mass="56036">MTSILLDNRNNILETNKTVVSTSTSVSNGTRNAAHLTKTLMPEQYQIILLSFAYGIITLFSISGNSSIIYIVIRNRRMHSVTNYFTCNLALADCFVACFAVPFQVLPHFLCKLAPFVQVLCVGVSIYTLVIVSLDRCYVMLHPLKPKLSRKSAFIIFIVLKMLFTVVALFLICWFPLQLYNFLNAKFNREFRKLYSCLPRIYSNKIDGKLTDVPLLYQVQLRQVTCQQYSPNPSSQPSSRQNTTISINSIPFNTQSSSISITSNIKGKKEAVFLLKSVSQSISNDVFDADADLNTGFDVAAVSQSAGLYVDANPNIIRRPSLRFLQTPLIPSPGPPILHERPPQPPVAQTSQIGIRNLLVSPEPPRSVIIERISATPYQPLVIKRKTIVRRVDVDKEYSKPRNIIIQYEHLQVRVVRQFQRYGAQLLDAQILLQQVRAAGVVEDIVIGLSSSFSNLLGGSGFTGVGFDNSLLEGTGATVNSADKNKDDIIAGNEFKQFYQSGL</sequence>
<feature type="transmembrane region" description="Helical" evidence="9">
    <location>
        <begin position="47"/>
        <end position="73"/>
    </location>
</feature>
<evidence type="ECO:0000256" key="8">
    <source>
        <dbReference type="RuleBase" id="RU000688"/>
    </source>
</evidence>
<evidence type="ECO:0000313" key="11">
    <source>
        <dbReference type="EMBL" id="CAF4128619.1"/>
    </source>
</evidence>
<keyword evidence="5 9" id="KW-0472">Membrane</keyword>
<dbReference type="InterPro" id="IPR017452">
    <property type="entry name" value="GPCR_Rhodpsn_7TM"/>
</dbReference>
<evidence type="ECO:0000256" key="3">
    <source>
        <dbReference type="ARBA" id="ARBA00022989"/>
    </source>
</evidence>
<dbReference type="InterPro" id="IPR000276">
    <property type="entry name" value="GPCR_Rhodpsn"/>
</dbReference>
<evidence type="ECO:0000256" key="5">
    <source>
        <dbReference type="ARBA" id="ARBA00023136"/>
    </source>
</evidence>
<keyword evidence="3 9" id="KW-1133">Transmembrane helix</keyword>
<dbReference type="PROSITE" id="PS00018">
    <property type="entry name" value="EF_HAND_1"/>
    <property type="match status" value="1"/>
</dbReference>
<evidence type="ECO:0000256" key="9">
    <source>
        <dbReference type="SAM" id="Phobius"/>
    </source>
</evidence>
<proteinExistence type="inferred from homology"/>
<evidence type="ECO:0000256" key="4">
    <source>
        <dbReference type="ARBA" id="ARBA00023040"/>
    </source>
</evidence>
<keyword evidence="4 8" id="KW-0297">G-protein coupled receptor</keyword>
<dbReference type="InterPro" id="IPR018247">
    <property type="entry name" value="EF_Hand_1_Ca_BS"/>
</dbReference>
<dbReference type="PANTHER" id="PTHR45695:SF9">
    <property type="entry name" value="LEUCOKININ RECEPTOR"/>
    <property type="match status" value="1"/>
</dbReference>
<keyword evidence="7 8" id="KW-0807">Transducer</keyword>
<comment type="subcellular location">
    <subcellularLocation>
        <location evidence="1">Membrane</location>
        <topology evidence="1">Multi-pass membrane protein</topology>
    </subcellularLocation>
</comment>
<evidence type="ECO:0000256" key="2">
    <source>
        <dbReference type="ARBA" id="ARBA00022692"/>
    </source>
</evidence>
<protein>
    <recommendedName>
        <fullName evidence="10">G-protein coupled receptors family 1 profile domain-containing protein</fullName>
    </recommendedName>
</protein>
<dbReference type="AlphaFoldDB" id="A0A8S2QZ38"/>
<accession>A0A8S2QZ38</accession>
<feature type="domain" description="G-protein coupled receptors family 1 profile" evidence="10">
    <location>
        <begin position="64"/>
        <end position="169"/>
    </location>
</feature>
<evidence type="ECO:0000259" key="10">
    <source>
        <dbReference type="PROSITE" id="PS50262"/>
    </source>
</evidence>
<feature type="transmembrane region" description="Helical" evidence="9">
    <location>
        <begin position="85"/>
        <end position="107"/>
    </location>
</feature>
<dbReference type="SUPFAM" id="SSF81321">
    <property type="entry name" value="Family A G protein-coupled receptor-like"/>
    <property type="match status" value="1"/>
</dbReference>
<name>A0A8S2QZ38_9BILA</name>
<dbReference type="EMBL" id="CAJOBI010009054">
    <property type="protein sequence ID" value="CAF4128619.1"/>
    <property type="molecule type" value="Genomic_DNA"/>
</dbReference>
<evidence type="ECO:0000313" key="12">
    <source>
        <dbReference type="Proteomes" id="UP000676336"/>
    </source>
</evidence>
<evidence type="ECO:0000256" key="1">
    <source>
        <dbReference type="ARBA" id="ARBA00004141"/>
    </source>
</evidence>
<keyword evidence="6 8" id="KW-0675">Receptor</keyword>
<organism evidence="11 12">
    <name type="scientific">Rotaria magnacalcarata</name>
    <dbReference type="NCBI Taxonomy" id="392030"/>
    <lineage>
        <taxon>Eukaryota</taxon>
        <taxon>Metazoa</taxon>
        <taxon>Spiralia</taxon>
        <taxon>Gnathifera</taxon>
        <taxon>Rotifera</taxon>
        <taxon>Eurotatoria</taxon>
        <taxon>Bdelloidea</taxon>
        <taxon>Philodinida</taxon>
        <taxon>Philodinidae</taxon>
        <taxon>Rotaria</taxon>
    </lineage>
</organism>
<dbReference type="PRINTS" id="PR00237">
    <property type="entry name" value="GPCRRHODOPSN"/>
</dbReference>
<dbReference type="Proteomes" id="UP000676336">
    <property type="component" value="Unassembled WGS sequence"/>
</dbReference>
<feature type="transmembrane region" description="Helical" evidence="9">
    <location>
        <begin position="153"/>
        <end position="177"/>
    </location>
</feature>
<comment type="similarity">
    <text evidence="8">Belongs to the G-protein coupled receptor 1 family.</text>
</comment>